<proteinExistence type="predicted"/>
<accession>A0A2P1QU96</accession>
<sequence length="91" mass="10470">MEVNVSSASICHSYMKTKCGSSHTQERLRFFYPELTLLLGTHENNTVNLFKKLKCRIFPEKETINSGLDAICKNFDILAKINHSYSVCVRR</sequence>
<dbReference type="AlphaFoldDB" id="A0A2P1QU96"/>
<reference evidence="1 2" key="1">
    <citation type="journal article" date="2015" name="Genome Announc.">
        <title>Draft Genome Sequences of Leptospira santarosai Strains U160, U164, and U233, Isolated from Asymptomatic Cattle.</title>
        <authorList>
            <person name="Kremer F.S."/>
            <person name="Eslabao M.R."/>
            <person name="Provisor M."/>
            <person name="Woloski R.D."/>
            <person name="Ramires O.V."/>
            <person name="Moreno L.Z."/>
            <person name="Moreno A.M."/>
            <person name="Hamond C."/>
            <person name="Lilenbaum W."/>
            <person name="Dellagostin O.A."/>
        </authorList>
    </citation>
    <scope>NUCLEOTIDE SEQUENCE [LARGE SCALE GENOMIC DNA]</scope>
    <source>
        <strain evidence="1 2">U160</strain>
    </source>
</reference>
<dbReference type="EMBL" id="CP027843">
    <property type="protein sequence ID" value="AVQ12482.1"/>
    <property type="molecule type" value="Genomic_DNA"/>
</dbReference>
<evidence type="ECO:0000313" key="1">
    <source>
        <dbReference type="EMBL" id="AVQ12482.1"/>
    </source>
</evidence>
<protein>
    <submittedName>
        <fullName evidence="1">Uncharacterized protein</fullName>
    </submittedName>
</protein>
<evidence type="ECO:0000313" key="2">
    <source>
        <dbReference type="Proteomes" id="UP000033961"/>
    </source>
</evidence>
<gene>
    <name evidence="1" type="ORF">XB16_2156</name>
</gene>
<name>A0A2P1QU96_9LEPT</name>
<dbReference type="Proteomes" id="UP000033961">
    <property type="component" value="Chromosome I"/>
</dbReference>
<organism evidence="1 2">
    <name type="scientific">Leptospira santarosai</name>
    <dbReference type="NCBI Taxonomy" id="28183"/>
    <lineage>
        <taxon>Bacteria</taxon>
        <taxon>Pseudomonadati</taxon>
        <taxon>Spirochaetota</taxon>
        <taxon>Spirochaetia</taxon>
        <taxon>Leptospirales</taxon>
        <taxon>Leptospiraceae</taxon>
        <taxon>Leptospira</taxon>
    </lineage>
</organism>